<dbReference type="GO" id="GO:0032259">
    <property type="term" value="P:methylation"/>
    <property type="evidence" value="ECO:0007669"/>
    <property type="project" value="UniProtKB-KW"/>
</dbReference>
<dbReference type="GO" id="GO:0003676">
    <property type="term" value="F:nucleic acid binding"/>
    <property type="evidence" value="ECO:0007669"/>
    <property type="project" value="InterPro"/>
</dbReference>
<evidence type="ECO:0000259" key="5">
    <source>
        <dbReference type="Pfam" id="PF13847"/>
    </source>
</evidence>
<proteinExistence type="inferred from homology"/>
<dbReference type="InterPro" id="IPR025714">
    <property type="entry name" value="Methyltranfer_dom"/>
</dbReference>
<reference evidence="7 8" key="1">
    <citation type="submission" date="2016-12" db="EMBL/GenBank/DDBJ databases">
        <title>Isolation and genomic insights into novel planktonic Zetaproteobacteria from stratified waters of the Chesapeake Bay.</title>
        <authorList>
            <person name="McAllister S.M."/>
            <person name="Kato S."/>
            <person name="Chan C.S."/>
            <person name="Chiu B.K."/>
            <person name="Field E.K."/>
        </authorList>
    </citation>
    <scope>NUCLEOTIDE SEQUENCE [LARGE SCALE GENOMIC DNA]</scope>
    <source>
        <strain evidence="7 8">CP-5</strain>
    </source>
</reference>
<comment type="caution">
    <text evidence="4">Lacks conserved residue(s) required for the propagation of feature annotation.</text>
</comment>
<evidence type="ECO:0000259" key="6">
    <source>
        <dbReference type="Pfam" id="PF17827"/>
    </source>
</evidence>
<feature type="binding site" evidence="4">
    <location>
        <position position="144"/>
    </location>
    <ligand>
        <name>S-adenosyl-L-methionine</name>
        <dbReference type="ChEBI" id="CHEBI:59789"/>
    </ligand>
</feature>
<dbReference type="PANTHER" id="PTHR18895:SF74">
    <property type="entry name" value="MTRF1L RELEASE FACTOR GLUTAMINE METHYLTRANSFERASE"/>
    <property type="match status" value="1"/>
</dbReference>
<dbReference type="KEGG" id="maes:Ga0123461_2116"/>
<dbReference type="Gene3D" id="3.40.50.150">
    <property type="entry name" value="Vaccinia Virus protein VP39"/>
    <property type="match status" value="1"/>
</dbReference>
<name>A0A2K8L0E6_MARES</name>
<comment type="similarity">
    <text evidence="4">Belongs to the protein N5-glutamine methyltransferase family. PrmC subfamily.</text>
</comment>
<feature type="domain" description="Methyltransferase" evidence="5">
    <location>
        <begin position="117"/>
        <end position="245"/>
    </location>
</feature>
<dbReference type="Pfam" id="PF17827">
    <property type="entry name" value="PrmC_N"/>
    <property type="match status" value="1"/>
</dbReference>
<dbReference type="EC" id="2.1.1.297" evidence="4"/>
<feature type="binding site" evidence="4">
    <location>
        <position position="190"/>
    </location>
    <ligand>
        <name>S-adenosyl-L-methionine</name>
        <dbReference type="ChEBI" id="CHEBI:59789"/>
    </ligand>
</feature>
<dbReference type="NCBIfam" id="TIGR00536">
    <property type="entry name" value="hemK_fam"/>
    <property type="match status" value="1"/>
</dbReference>
<dbReference type="InterPro" id="IPR004556">
    <property type="entry name" value="HemK-like"/>
</dbReference>
<dbReference type="OrthoDB" id="5297556at2"/>
<dbReference type="InterPro" id="IPR002052">
    <property type="entry name" value="DNA_methylase_N6_adenine_CS"/>
</dbReference>
<dbReference type="PANTHER" id="PTHR18895">
    <property type="entry name" value="HEMK METHYLTRANSFERASE"/>
    <property type="match status" value="1"/>
</dbReference>
<keyword evidence="1 4" id="KW-0489">Methyltransferase</keyword>
<protein>
    <recommendedName>
        <fullName evidence="4">Release factor glutamine methyltransferase</fullName>
        <shortName evidence="4">RF MTase</shortName>
        <ecNumber evidence="4">2.1.1.297</ecNumber>
    </recommendedName>
    <alternativeName>
        <fullName evidence="4">N5-glutamine methyltransferase PrmC</fullName>
    </alternativeName>
    <alternativeName>
        <fullName evidence="4">Protein-(glutamine-N5) MTase PrmC</fullName>
    </alternativeName>
    <alternativeName>
        <fullName evidence="4">Protein-glutamine N-methyltransferase PrmC</fullName>
    </alternativeName>
</protein>
<evidence type="ECO:0000256" key="4">
    <source>
        <dbReference type="HAMAP-Rule" id="MF_02126"/>
    </source>
</evidence>
<dbReference type="PROSITE" id="PS00092">
    <property type="entry name" value="N6_MTASE"/>
    <property type="match status" value="1"/>
</dbReference>
<dbReference type="Gene3D" id="1.10.8.10">
    <property type="entry name" value="DNA helicase RuvA subunit, C-terminal domain"/>
    <property type="match status" value="1"/>
</dbReference>
<evidence type="ECO:0000256" key="1">
    <source>
        <dbReference type="ARBA" id="ARBA00022603"/>
    </source>
</evidence>
<dbReference type="NCBIfam" id="TIGR03534">
    <property type="entry name" value="RF_mod_PrmC"/>
    <property type="match status" value="1"/>
</dbReference>
<feature type="domain" description="Release factor glutamine methyltransferase N-terminal" evidence="6">
    <location>
        <begin position="5"/>
        <end position="75"/>
    </location>
</feature>
<dbReference type="InterPro" id="IPR029063">
    <property type="entry name" value="SAM-dependent_MTases_sf"/>
</dbReference>
<keyword evidence="2 4" id="KW-0808">Transferase</keyword>
<dbReference type="AlphaFoldDB" id="A0A2K8L0E6"/>
<gene>
    <name evidence="4" type="primary">prmC</name>
    <name evidence="7" type="ORF">Ga0123461_2116</name>
</gene>
<evidence type="ECO:0000313" key="7">
    <source>
        <dbReference type="EMBL" id="ATX80522.1"/>
    </source>
</evidence>
<keyword evidence="8" id="KW-1185">Reference proteome</keyword>
<evidence type="ECO:0000256" key="2">
    <source>
        <dbReference type="ARBA" id="ARBA00022679"/>
    </source>
</evidence>
<dbReference type="GO" id="GO:0102559">
    <property type="term" value="F:peptide chain release factor N(5)-glutamine methyltransferase activity"/>
    <property type="evidence" value="ECO:0007669"/>
    <property type="project" value="UniProtKB-EC"/>
</dbReference>
<dbReference type="EMBL" id="CP018799">
    <property type="protein sequence ID" value="ATX80522.1"/>
    <property type="molecule type" value="Genomic_DNA"/>
</dbReference>
<dbReference type="InterPro" id="IPR050320">
    <property type="entry name" value="N5-glutamine_MTase"/>
</dbReference>
<dbReference type="CDD" id="cd02440">
    <property type="entry name" value="AdoMet_MTases"/>
    <property type="match status" value="1"/>
</dbReference>
<evidence type="ECO:0000256" key="3">
    <source>
        <dbReference type="ARBA" id="ARBA00022691"/>
    </source>
</evidence>
<dbReference type="SUPFAM" id="SSF53335">
    <property type="entry name" value="S-adenosyl-L-methionine-dependent methyltransferases"/>
    <property type="match status" value="1"/>
</dbReference>
<dbReference type="HAMAP" id="MF_02126">
    <property type="entry name" value="RF_methyltr_PrmC"/>
    <property type="match status" value="1"/>
</dbReference>
<feature type="binding site" evidence="4">
    <location>
        <begin position="190"/>
        <end position="193"/>
    </location>
    <ligand>
        <name>substrate</name>
    </ligand>
</feature>
<comment type="function">
    <text evidence="4">Methylates the class 1 translation termination release factors RF1/PrfA and RF2/PrfB on the glutamine residue of the universally conserved GGQ motif.</text>
</comment>
<evidence type="ECO:0000313" key="8">
    <source>
        <dbReference type="Proteomes" id="UP000231701"/>
    </source>
</evidence>
<dbReference type="Pfam" id="PF13847">
    <property type="entry name" value="Methyltransf_31"/>
    <property type="match status" value="1"/>
</dbReference>
<keyword evidence="3 4" id="KW-0949">S-adenosyl-L-methionine</keyword>
<comment type="catalytic activity">
    <reaction evidence="4">
        <text>L-glutaminyl-[peptide chain release factor] + S-adenosyl-L-methionine = N(5)-methyl-L-glutaminyl-[peptide chain release factor] + S-adenosyl-L-homocysteine + H(+)</text>
        <dbReference type="Rhea" id="RHEA:42896"/>
        <dbReference type="Rhea" id="RHEA-COMP:10271"/>
        <dbReference type="Rhea" id="RHEA-COMP:10272"/>
        <dbReference type="ChEBI" id="CHEBI:15378"/>
        <dbReference type="ChEBI" id="CHEBI:30011"/>
        <dbReference type="ChEBI" id="CHEBI:57856"/>
        <dbReference type="ChEBI" id="CHEBI:59789"/>
        <dbReference type="ChEBI" id="CHEBI:61891"/>
        <dbReference type="EC" id="2.1.1.297"/>
    </reaction>
</comment>
<dbReference type="Proteomes" id="UP000231701">
    <property type="component" value="Chromosome"/>
</dbReference>
<accession>A0A2K8L0E6</accession>
<feature type="binding site" evidence="4">
    <location>
        <begin position="121"/>
        <end position="125"/>
    </location>
    <ligand>
        <name>S-adenosyl-L-methionine</name>
        <dbReference type="ChEBI" id="CHEBI:59789"/>
    </ligand>
</feature>
<organism evidence="7 8">
    <name type="scientific">Mariprofundus aestuarium</name>
    <dbReference type="NCBI Taxonomy" id="1921086"/>
    <lineage>
        <taxon>Bacteria</taxon>
        <taxon>Pseudomonadati</taxon>
        <taxon>Pseudomonadota</taxon>
        <taxon>Candidatius Mariprofundia</taxon>
        <taxon>Mariprofundales</taxon>
        <taxon>Mariprofundaceae</taxon>
        <taxon>Mariprofundus</taxon>
    </lineage>
</organism>
<dbReference type="InterPro" id="IPR019874">
    <property type="entry name" value="RF_methyltr_PrmC"/>
</dbReference>
<sequence>MNIRDLIRQATALLESAGCDSARVDAELLLMHIWKISRTDLIIRAFDEVPEDVQQAFQRVIKRREAREPVAYLTGEKEFWSRPFRVTPDVLIPRPETEHLVEEMLERFPDTDGTYLFCDIGTGSGCIAITLACEYTQARIVATDISEAALAIARSNAEQLGVSERVSFHHGDMLQALTSDDGPFDAIISNPPYVAHHEMDDLEAELGHEPRGALTDESDGLQFLATILNEGSERLNPKGLIIVETGTCGLPETPPQLEMKKEIFDLAGRLRGGVYQAKGLMSDAFGRHSK</sequence>
<dbReference type="InterPro" id="IPR040758">
    <property type="entry name" value="PrmC_N"/>
</dbReference>
<dbReference type="RefSeq" id="WP_100278277.1">
    <property type="nucleotide sequence ID" value="NZ_CP018799.1"/>
</dbReference>